<dbReference type="Gene3D" id="3.40.50.1460">
    <property type="match status" value="1"/>
</dbReference>
<dbReference type="GO" id="GO:0004197">
    <property type="term" value="F:cysteine-type endopeptidase activity"/>
    <property type="evidence" value="ECO:0007669"/>
    <property type="project" value="InterPro"/>
</dbReference>
<dbReference type="Proteomes" id="UP000772434">
    <property type="component" value="Unassembled WGS sequence"/>
</dbReference>
<name>A0A9P5PM15_9AGAR</name>
<dbReference type="AlphaFoldDB" id="A0A9P5PM15"/>
<feature type="domain" description="Peptidase C14 caspase" evidence="3">
    <location>
        <begin position="34"/>
        <end position="240"/>
    </location>
</feature>
<dbReference type="InterPro" id="IPR050452">
    <property type="entry name" value="Metacaspase"/>
</dbReference>
<evidence type="ECO:0000256" key="1">
    <source>
        <dbReference type="ARBA" id="ARBA00009005"/>
    </source>
</evidence>
<evidence type="ECO:0000256" key="2">
    <source>
        <dbReference type="SAM" id="MobiDB-lite"/>
    </source>
</evidence>
<feature type="region of interest" description="Disordered" evidence="2">
    <location>
        <begin position="14"/>
        <end position="35"/>
    </location>
</feature>
<evidence type="ECO:0000313" key="4">
    <source>
        <dbReference type="EMBL" id="KAF9068241.1"/>
    </source>
</evidence>
<accession>A0A9P5PM15</accession>
<dbReference type="GO" id="GO:0005737">
    <property type="term" value="C:cytoplasm"/>
    <property type="evidence" value="ECO:0007669"/>
    <property type="project" value="TreeGrafter"/>
</dbReference>
<protein>
    <recommendedName>
        <fullName evidence="3">Peptidase C14 caspase domain-containing protein</fullName>
    </recommendedName>
</protein>
<dbReference type="InterPro" id="IPR011600">
    <property type="entry name" value="Pept_C14_caspase"/>
</dbReference>
<gene>
    <name evidence="4" type="ORF">BDP27DRAFT_834274</name>
</gene>
<proteinExistence type="inferred from homology"/>
<comment type="similarity">
    <text evidence="1">Belongs to the peptidase C14B family.</text>
</comment>
<evidence type="ECO:0000259" key="3">
    <source>
        <dbReference type="Pfam" id="PF00656"/>
    </source>
</evidence>
<comment type="caution">
    <text evidence="4">The sequence shown here is derived from an EMBL/GenBank/DDBJ whole genome shotgun (WGS) entry which is preliminary data.</text>
</comment>
<evidence type="ECO:0000313" key="5">
    <source>
        <dbReference type="Proteomes" id="UP000772434"/>
    </source>
</evidence>
<dbReference type="PANTHER" id="PTHR48104">
    <property type="entry name" value="METACASPASE-4"/>
    <property type="match status" value="1"/>
</dbReference>
<dbReference type="GO" id="GO:0006508">
    <property type="term" value="P:proteolysis"/>
    <property type="evidence" value="ECO:0007669"/>
    <property type="project" value="InterPro"/>
</dbReference>
<dbReference type="Pfam" id="PF00656">
    <property type="entry name" value="Peptidase_C14"/>
    <property type="match status" value="1"/>
</dbReference>
<dbReference type="EMBL" id="JADNRY010000063">
    <property type="protein sequence ID" value="KAF9068241.1"/>
    <property type="molecule type" value="Genomic_DNA"/>
</dbReference>
<dbReference type="OrthoDB" id="10255174at2759"/>
<dbReference type="PANTHER" id="PTHR48104:SF30">
    <property type="entry name" value="METACASPASE-1"/>
    <property type="match status" value="1"/>
</dbReference>
<reference evidence="4" key="1">
    <citation type="submission" date="2020-11" db="EMBL/GenBank/DDBJ databases">
        <authorList>
            <consortium name="DOE Joint Genome Institute"/>
            <person name="Ahrendt S."/>
            <person name="Riley R."/>
            <person name="Andreopoulos W."/>
            <person name="Labutti K."/>
            <person name="Pangilinan J."/>
            <person name="Ruiz-Duenas F.J."/>
            <person name="Barrasa J.M."/>
            <person name="Sanchez-Garcia M."/>
            <person name="Camarero S."/>
            <person name="Miyauchi S."/>
            <person name="Serrano A."/>
            <person name="Linde D."/>
            <person name="Babiker R."/>
            <person name="Drula E."/>
            <person name="Ayuso-Fernandez I."/>
            <person name="Pacheco R."/>
            <person name="Padilla G."/>
            <person name="Ferreira P."/>
            <person name="Barriuso J."/>
            <person name="Kellner H."/>
            <person name="Castanera R."/>
            <person name="Alfaro M."/>
            <person name="Ramirez L."/>
            <person name="Pisabarro A.G."/>
            <person name="Kuo A."/>
            <person name="Tritt A."/>
            <person name="Lipzen A."/>
            <person name="He G."/>
            <person name="Yan M."/>
            <person name="Ng V."/>
            <person name="Cullen D."/>
            <person name="Martin F."/>
            <person name="Rosso M.-N."/>
            <person name="Henrissat B."/>
            <person name="Hibbett D."/>
            <person name="Martinez A.T."/>
            <person name="Grigoriev I.V."/>
        </authorList>
    </citation>
    <scope>NUCLEOTIDE SEQUENCE</scope>
    <source>
        <strain evidence="4">AH 40177</strain>
    </source>
</reference>
<keyword evidence="5" id="KW-1185">Reference proteome</keyword>
<organism evidence="4 5">
    <name type="scientific">Rhodocollybia butyracea</name>
    <dbReference type="NCBI Taxonomy" id="206335"/>
    <lineage>
        <taxon>Eukaryota</taxon>
        <taxon>Fungi</taxon>
        <taxon>Dikarya</taxon>
        <taxon>Basidiomycota</taxon>
        <taxon>Agaricomycotina</taxon>
        <taxon>Agaricomycetes</taxon>
        <taxon>Agaricomycetidae</taxon>
        <taxon>Agaricales</taxon>
        <taxon>Marasmiineae</taxon>
        <taxon>Omphalotaceae</taxon>
        <taxon>Rhodocollybia</taxon>
    </lineage>
</organism>
<sequence>MHNLSVPADQITTLISSTNDKPPQDIPSPPNTLRPTRENILNALYDLHDNPFIKSDDSIIIFYAGHGQSYSESIDAISPVDRNTCKSNSELIPDISDRELNVIIGEIAKKCSNITLILDCSHAGGATRGNFSPSFGDMENLTPRTCFAIPSAIPRMLEAADEEGRLSLDRTRTANPSFQANMNSHVLIAAAKDYEQALEFTDKNTKVTQGFFTSRLLSALRSPLGQSPTTTYLDLIRSADLVMPFQTAFVAGRKTDRLWFS</sequence>